<accession>W9ED09</accession>
<protein>
    <submittedName>
        <fullName evidence="2">Uncharacterized protein</fullName>
    </submittedName>
</protein>
<keyword evidence="1" id="KW-1133">Transmembrane helix</keyword>
<keyword evidence="1" id="KW-0812">Transmembrane</keyword>
<dbReference type="PATRIC" id="fig|1221538.3.peg.1163"/>
<name>W9ED09_9LACO</name>
<sequence>MLKPINDKKTVAAISHDLPALYILKRVFFSLLPKLIIFLPLIKS</sequence>
<dbReference type="Proteomes" id="UP000019474">
    <property type="component" value="Unassembled WGS sequence"/>
</dbReference>
<organism evidence="2 3">
    <name type="scientific">Fructilactobacillus florum 8D</name>
    <dbReference type="NCBI Taxonomy" id="1221538"/>
    <lineage>
        <taxon>Bacteria</taxon>
        <taxon>Bacillati</taxon>
        <taxon>Bacillota</taxon>
        <taxon>Bacilli</taxon>
        <taxon>Lactobacillales</taxon>
        <taxon>Lactobacillaceae</taxon>
        <taxon>Fructilactobacillus</taxon>
    </lineage>
</organism>
<evidence type="ECO:0000313" key="2">
    <source>
        <dbReference type="EMBL" id="ETO39947.1"/>
    </source>
</evidence>
<keyword evidence="3" id="KW-1185">Reference proteome</keyword>
<proteinExistence type="predicted"/>
<feature type="transmembrane region" description="Helical" evidence="1">
    <location>
        <begin position="20"/>
        <end position="42"/>
    </location>
</feature>
<reference evidence="2 3" key="1">
    <citation type="submission" date="2012-08" db="EMBL/GenBank/DDBJ databases">
        <title>Genome sequencing of Lactobacillus florum 8D.</title>
        <authorList>
            <person name="Kim E.B."/>
            <person name="Marco M.L."/>
        </authorList>
    </citation>
    <scope>NUCLEOTIDE SEQUENCE [LARGE SCALE GENOMIC DNA]</scope>
    <source>
        <strain evidence="2 3">8D</strain>
    </source>
</reference>
<gene>
    <name evidence="2" type="ORF">B808_1157</name>
</gene>
<evidence type="ECO:0000256" key="1">
    <source>
        <dbReference type="SAM" id="Phobius"/>
    </source>
</evidence>
<comment type="caution">
    <text evidence="2">The sequence shown here is derived from an EMBL/GenBank/DDBJ whole genome shotgun (WGS) entry which is preliminary data.</text>
</comment>
<dbReference type="EMBL" id="ALXG01000047">
    <property type="protein sequence ID" value="ETO39947.1"/>
    <property type="molecule type" value="Genomic_DNA"/>
</dbReference>
<keyword evidence="1" id="KW-0472">Membrane</keyword>
<dbReference type="AlphaFoldDB" id="W9ED09"/>
<evidence type="ECO:0000313" key="3">
    <source>
        <dbReference type="Proteomes" id="UP000019474"/>
    </source>
</evidence>